<reference evidence="2" key="1">
    <citation type="journal article" date="2020" name="New Phytol.">
        <title>Comparative genomics reveals dynamic genome evolution in host specialist ectomycorrhizal fungi.</title>
        <authorList>
            <person name="Lofgren L.A."/>
            <person name="Nguyen N.H."/>
            <person name="Vilgalys R."/>
            <person name="Ruytinx J."/>
            <person name="Liao H.L."/>
            <person name="Branco S."/>
            <person name="Kuo A."/>
            <person name="LaButti K."/>
            <person name="Lipzen A."/>
            <person name="Andreopoulos W."/>
            <person name="Pangilinan J."/>
            <person name="Riley R."/>
            <person name="Hundley H."/>
            <person name="Na H."/>
            <person name="Barry K."/>
            <person name="Grigoriev I.V."/>
            <person name="Stajich J.E."/>
            <person name="Kennedy P.G."/>
        </authorList>
    </citation>
    <scope>NUCLEOTIDE SEQUENCE</scope>
    <source>
        <strain evidence="2">MN1</strain>
    </source>
</reference>
<gene>
    <name evidence="2" type="ORF">BJ212DRAFT_1591543</name>
</gene>
<dbReference type="Proteomes" id="UP000807769">
    <property type="component" value="Unassembled WGS sequence"/>
</dbReference>
<dbReference type="OrthoDB" id="3349377at2759"/>
<dbReference type="EMBL" id="JABBWG010000117">
    <property type="protein sequence ID" value="KAG1800183.1"/>
    <property type="molecule type" value="Genomic_DNA"/>
</dbReference>
<organism evidence="2 3">
    <name type="scientific">Suillus subaureus</name>
    <dbReference type="NCBI Taxonomy" id="48587"/>
    <lineage>
        <taxon>Eukaryota</taxon>
        <taxon>Fungi</taxon>
        <taxon>Dikarya</taxon>
        <taxon>Basidiomycota</taxon>
        <taxon>Agaricomycotina</taxon>
        <taxon>Agaricomycetes</taxon>
        <taxon>Agaricomycetidae</taxon>
        <taxon>Boletales</taxon>
        <taxon>Suillineae</taxon>
        <taxon>Suillaceae</taxon>
        <taxon>Suillus</taxon>
    </lineage>
</organism>
<comment type="caution">
    <text evidence="2">The sequence shown here is derived from an EMBL/GenBank/DDBJ whole genome shotgun (WGS) entry which is preliminary data.</text>
</comment>
<dbReference type="GeneID" id="64636536"/>
<accession>A0A9P7J358</accession>
<keyword evidence="1" id="KW-0472">Membrane</keyword>
<dbReference type="RefSeq" id="XP_041185880.1">
    <property type="nucleotide sequence ID" value="XM_041342520.1"/>
</dbReference>
<evidence type="ECO:0000313" key="2">
    <source>
        <dbReference type="EMBL" id="KAG1800183.1"/>
    </source>
</evidence>
<keyword evidence="3" id="KW-1185">Reference proteome</keyword>
<evidence type="ECO:0000313" key="3">
    <source>
        <dbReference type="Proteomes" id="UP000807769"/>
    </source>
</evidence>
<protein>
    <submittedName>
        <fullName evidence="2">Uncharacterized protein</fullName>
    </submittedName>
</protein>
<evidence type="ECO:0000256" key="1">
    <source>
        <dbReference type="SAM" id="Phobius"/>
    </source>
</evidence>
<dbReference type="AlphaFoldDB" id="A0A9P7J358"/>
<sequence>MPAVYASIPVICYDILLVVLAITVLGKHLKERKELKMKPNTYVVMIVRYHVIYFVLHADGGAESRTIVQEYRATDYRATSYYQHLGYACQRQLRTFNAPSLSTLLSTMYPSPYRLMASAVLSGSSGSSGGRARE</sequence>
<keyword evidence="1" id="KW-1133">Transmembrane helix</keyword>
<proteinExistence type="predicted"/>
<keyword evidence="1" id="KW-0812">Transmembrane</keyword>
<name>A0A9P7J358_9AGAM</name>
<feature type="transmembrane region" description="Helical" evidence="1">
    <location>
        <begin position="6"/>
        <end position="26"/>
    </location>
</feature>